<dbReference type="AlphaFoldDB" id="A0A1H9XVL9"/>
<gene>
    <name evidence="2" type="ORF">SAMN05216199_0482</name>
</gene>
<evidence type="ECO:0000313" key="3">
    <source>
        <dbReference type="Proteomes" id="UP000199019"/>
    </source>
</evidence>
<name>A0A1H9XVL9_9MICO</name>
<evidence type="ECO:0000256" key="1">
    <source>
        <dbReference type="SAM" id="MobiDB-lite"/>
    </source>
</evidence>
<dbReference type="STRING" id="587636.SAMN05216199_0482"/>
<evidence type="ECO:0000313" key="2">
    <source>
        <dbReference type="EMBL" id="SES49713.1"/>
    </source>
</evidence>
<proteinExistence type="predicted"/>
<reference evidence="3" key="1">
    <citation type="submission" date="2016-10" db="EMBL/GenBank/DDBJ databases">
        <authorList>
            <person name="Varghese N."/>
            <person name="Submissions S."/>
        </authorList>
    </citation>
    <scope>NUCLEOTIDE SEQUENCE [LARGE SCALE GENOMIC DNA]</scope>
    <source>
        <strain evidence="3">CGMCC 1.6963</strain>
    </source>
</reference>
<organism evidence="2 3">
    <name type="scientific">Pedococcus cremeus</name>
    <dbReference type="NCBI Taxonomy" id="587636"/>
    <lineage>
        <taxon>Bacteria</taxon>
        <taxon>Bacillati</taxon>
        <taxon>Actinomycetota</taxon>
        <taxon>Actinomycetes</taxon>
        <taxon>Micrococcales</taxon>
        <taxon>Intrasporangiaceae</taxon>
        <taxon>Pedococcus</taxon>
    </lineage>
</organism>
<sequence length="122" mass="13714">MTEEPFEPGHDERERHRVAMQAVIIELAERSGGRPVPEVVADLERSLAAQGLPQQPHSWVMAVAQDAANGHAYVESYEAVRDAEEMVHPGHESDTHPSLESWERREEESQMIPPDVPDDDAR</sequence>
<feature type="region of interest" description="Disordered" evidence="1">
    <location>
        <begin position="84"/>
        <end position="122"/>
    </location>
</feature>
<protein>
    <submittedName>
        <fullName evidence="2">Uncharacterized protein</fullName>
    </submittedName>
</protein>
<accession>A0A1H9XVL9</accession>
<dbReference type="RefSeq" id="WP_143056355.1">
    <property type="nucleotide sequence ID" value="NZ_FOHB01000014.1"/>
</dbReference>
<dbReference type="Proteomes" id="UP000199019">
    <property type="component" value="Unassembled WGS sequence"/>
</dbReference>
<dbReference type="EMBL" id="FOHB01000014">
    <property type="protein sequence ID" value="SES49713.1"/>
    <property type="molecule type" value="Genomic_DNA"/>
</dbReference>
<feature type="compositionally biased region" description="Basic and acidic residues" evidence="1">
    <location>
        <begin position="84"/>
        <end position="108"/>
    </location>
</feature>
<keyword evidence="3" id="KW-1185">Reference proteome</keyword>